<dbReference type="Gene3D" id="3.40.33.10">
    <property type="entry name" value="CAP"/>
    <property type="match status" value="1"/>
</dbReference>
<gene>
    <name evidence="2" type="ORF">CBOVIS_LOCUS11439</name>
</gene>
<dbReference type="InterPro" id="IPR035940">
    <property type="entry name" value="CAP_sf"/>
</dbReference>
<name>A0A8S1FC62_9PELO</name>
<keyword evidence="3" id="KW-1185">Reference proteome</keyword>
<dbReference type="InterPro" id="IPR001283">
    <property type="entry name" value="CRISP-related"/>
</dbReference>
<dbReference type="EMBL" id="CADEPM010000009">
    <property type="protein sequence ID" value="CAB3409840.1"/>
    <property type="molecule type" value="Genomic_DNA"/>
</dbReference>
<protein>
    <recommendedName>
        <fullName evidence="1">SCP domain-containing protein</fullName>
    </recommendedName>
</protein>
<dbReference type="SUPFAM" id="SSF55797">
    <property type="entry name" value="PR-1-like"/>
    <property type="match status" value="1"/>
</dbReference>
<dbReference type="Pfam" id="PF00188">
    <property type="entry name" value="CAP"/>
    <property type="match status" value="1"/>
</dbReference>
<dbReference type="AlphaFoldDB" id="A0A8S1FC62"/>
<proteinExistence type="predicted"/>
<sequence length="168" mass="18994">MLANGHFMSKPQGANLRKIYWNETLAKSAAKYAARNPEGHSGNKNVGENLSWHWATNPKDLNQYGKEASEEWLKEFEDFGWKTNKLTSQLFSSGIGHATQMVWADTYQIGCGLSTFDEKSKKSGKPIKKITVVCHYWPRGNFINKPIYIEGKPCSKCSKCDKNRGICI</sequence>
<dbReference type="FunFam" id="3.40.33.10:FF:000013">
    <property type="entry name" value="SCP-Like extracellular protein"/>
    <property type="match status" value="1"/>
</dbReference>
<evidence type="ECO:0000313" key="2">
    <source>
        <dbReference type="EMBL" id="CAB3409840.1"/>
    </source>
</evidence>
<dbReference type="CDD" id="cd05380">
    <property type="entry name" value="CAP_euk"/>
    <property type="match status" value="1"/>
</dbReference>
<evidence type="ECO:0000259" key="1">
    <source>
        <dbReference type="SMART" id="SM00198"/>
    </source>
</evidence>
<organism evidence="2 3">
    <name type="scientific">Caenorhabditis bovis</name>
    <dbReference type="NCBI Taxonomy" id="2654633"/>
    <lineage>
        <taxon>Eukaryota</taxon>
        <taxon>Metazoa</taxon>
        <taxon>Ecdysozoa</taxon>
        <taxon>Nematoda</taxon>
        <taxon>Chromadorea</taxon>
        <taxon>Rhabditida</taxon>
        <taxon>Rhabditina</taxon>
        <taxon>Rhabditomorpha</taxon>
        <taxon>Rhabditoidea</taxon>
        <taxon>Rhabditidae</taxon>
        <taxon>Peloderinae</taxon>
        <taxon>Caenorhabditis</taxon>
    </lineage>
</organism>
<feature type="domain" description="SCP" evidence="1">
    <location>
        <begin position="1"/>
        <end position="144"/>
    </location>
</feature>
<comment type="caution">
    <text evidence="2">The sequence shown here is derived from an EMBL/GenBank/DDBJ whole genome shotgun (WGS) entry which is preliminary data.</text>
</comment>
<dbReference type="InterPro" id="IPR014044">
    <property type="entry name" value="CAP_dom"/>
</dbReference>
<reference evidence="2 3" key="1">
    <citation type="submission" date="2020-04" db="EMBL/GenBank/DDBJ databases">
        <authorList>
            <person name="Laetsch R D."/>
            <person name="Stevens L."/>
            <person name="Kumar S."/>
            <person name="Blaxter L. M."/>
        </authorList>
    </citation>
    <scope>NUCLEOTIDE SEQUENCE [LARGE SCALE GENOMIC DNA]</scope>
</reference>
<dbReference type="OrthoDB" id="5874910at2759"/>
<evidence type="ECO:0000313" key="3">
    <source>
        <dbReference type="Proteomes" id="UP000494206"/>
    </source>
</evidence>
<dbReference type="Proteomes" id="UP000494206">
    <property type="component" value="Unassembled WGS sequence"/>
</dbReference>
<dbReference type="SMART" id="SM00198">
    <property type="entry name" value="SCP"/>
    <property type="match status" value="1"/>
</dbReference>
<dbReference type="PRINTS" id="PR00837">
    <property type="entry name" value="V5TPXLIKE"/>
</dbReference>
<dbReference type="PANTHER" id="PTHR10334">
    <property type="entry name" value="CYSTEINE-RICH SECRETORY PROTEIN-RELATED"/>
    <property type="match status" value="1"/>
</dbReference>
<accession>A0A8S1FC62</accession>